<dbReference type="PANTHER" id="PTHR37024:SF5">
    <property type="entry name" value="IMPA N-TERMINAL DOMAIN-CONTAINING PROTEIN"/>
    <property type="match status" value="1"/>
</dbReference>
<dbReference type="Proteomes" id="UP000252458">
    <property type="component" value="Unassembled WGS sequence"/>
</dbReference>
<evidence type="ECO:0000259" key="2">
    <source>
        <dbReference type="Pfam" id="PF06812"/>
    </source>
</evidence>
<feature type="domain" description="ImpA N-terminal" evidence="2">
    <location>
        <begin position="32"/>
        <end position="136"/>
    </location>
</feature>
<dbReference type="NCBIfam" id="TIGR03362">
    <property type="entry name" value="VI_chp_7"/>
    <property type="match status" value="1"/>
</dbReference>
<protein>
    <submittedName>
        <fullName evidence="3">Type VI secretion system protein TssA</fullName>
    </submittedName>
</protein>
<name>A0A365QKH9_9BURK</name>
<dbReference type="Pfam" id="PF16989">
    <property type="entry name" value="T6SS_VasJ"/>
    <property type="match status" value="1"/>
</dbReference>
<feature type="compositionally biased region" description="Low complexity" evidence="1">
    <location>
        <begin position="206"/>
        <end position="221"/>
    </location>
</feature>
<feature type="region of interest" description="Disordered" evidence="1">
    <location>
        <begin position="202"/>
        <end position="221"/>
    </location>
</feature>
<comment type="caution">
    <text evidence="3">The sequence shown here is derived from an EMBL/GenBank/DDBJ whole genome shotgun (WGS) entry which is preliminary data.</text>
</comment>
<dbReference type="Pfam" id="PF06812">
    <property type="entry name" value="ImpA_N"/>
    <property type="match status" value="1"/>
</dbReference>
<accession>A0A365QKH9</accession>
<evidence type="ECO:0000313" key="4">
    <source>
        <dbReference type="Proteomes" id="UP000252458"/>
    </source>
</evidence>
<dbReference type="InterPro" id="IPR010657">
    <property type="entry name" value="ImpA_N"/>
</dbReference>
<dbReference type="PANTHER" id="PTHR37024">
    <property type="entry name" value="TYPE VI SECRETION SYSTEM DUF2094 AND IMPA-RELATED DOMAIN PROTEIN"/>
    <property type="match status" value="1"/>
</dbReference>
<dbReference type="RefSeq" id="WP_113047684.1">
    <property type="nucleotide sequence ID" value="NZ_QMFZ01000049.1"/>
</dbReference>
<evidence type="ECO:0000313" key="3">
    <source>
        <dbReference type="EMBL" id="RBB33093.1"/>
    </source>
</evidence>
<gene>
    <name evidence="3" type="primary">tssA</name>
    <name evidence="3" type="ORF">DPV79_36295</name>
</gene>
<sequence length="528" mass="58598">MMLGGLFKSLFPARDDAEQLARSRLDAWSSWLQPLPGDAGVGRDPGYEDTFFELREETQKLSGIDEGLIVRSCEQLLKDTGKDLRLVGYYAFARLRQDGPAGLADGLELAAALVDRFGEAVLPARAEAKRGALEMLATPRVIELLEGRGDFAPTDLERALAALDVLVAHTGTWPEAARPNLQALVARFERWGESVRSVEDADPVLASPSSTTPTSGSIASTRDLLDQARTMALWLRDQENGYLPSVRLVRSVRWDTLHDVPPADAATRTRLAPPRGELRQQMKRLVLQKQWHELLERVEGAFMEGVNHLWFDLQYFQHVALDHVGTPYSTWRELLRADFALFLERLPGIERLAFNDGTPFADDATLEWIARHAVVRDLEAGESVAPLPVSADSEDGAAGDWPEIEVQARELAGREGIEAAFGWLEALPGLKTDRHRYLQRLVMARLADHAGRADTALALLAELDTTSHSLPLMRWEPVLVFEVKQQLVRALKAMSNRKDADKPALARRIGELQAELTVLDPARALTLS</sequence>
<reference evidence="3 4" key="1">
    <citation type="submission" date="2018-06" db="EMBL/GenBank/DDBJ databases">
        <title>Draft genome sequence of Burkholderia reimsis strain BE51 isolated from a French agricultural soil.</title>
        <authorList>
            <person name="Esmaeel Q."/>
        </authorList>
    </citation>
    <scope>NUCLEOTIDE SEQUENCE [LARGE SCALE GENOMIC DNA]</scope>
    <source>
        <strain evidence="3 4">BE51</strain>
    </source>
</reference>
<proteinExistence type="predicted"/>
<organism evidence="3 4">
    <name type="scientific">Burkholderia reimsis</name>
    <dbReference type="NCBI Taxonomy" id="2234132"/>
    <lineage>
        <taxon>Bacteria</taxon>
        <taxon>Pseudomonadati</taxon>
        <taxon>Pseudomonadota</taxon>
        <taxon>Betaproteobacteria</taxon>
        <taxon>Burkholderiales</taxon>
        <taxon>Burkholderiaceae</taxon>
        <taxon>Burkholderia</taxon>
    </lineage>
</organism>
<evidence type="ECO:0000256" key="1">
    <source>
        <dbReference type="SAM" id="MobiDB-lite"/>
    </source>
</evidence>
<dbReference type="EMBL" id="QMFZ01000049">
    <property type="protein sequence ID" value="RBB33093.1"/>
    <property type="molecule type" value="Genomic_DNA"/>
</dbReference>
<dbReference type="InterPro" id="IPR017739">
    <property type="entry name" value="T6SS-assoc_VCA0119"/>
</dbReference>
<keyword evidence="4" id="KW-1185">Reference proteome</keyword>
<dbReference type="AlphaFoldDB" id="A0A365QKH9"/>